<organism evidence="2 3">
    <name type="scientific">Aliarcobacter skirrowii</name>
    <dbReference type="NCBI Taxonomy" id="28200"/>
    <lineage>
        <taxon>Bacteria</taxon>
        <taxon>Pseudomonadati</taxon>
        <taxon>Campylobacterota</taxon>
        <taxon>Epsilonproteobacteria</taxon>
        <taxon>Campylobacterales</taxon>
        <taxon>Arcobacteraceae</taxon>
        <taxon>Aliarcobacter</taxon>
    </lineage>
</organism>
<dbReference type="EMBL" id="JAUQUR010000012">
    <property type="protein sequence ID" value="MDX4070061.1"/>
    <property type="molecule type" value="Genomic_DNA"/>
</dbReference>
<evidence type="ECO:0000256" key="1">
    <source>
        <dbReference type="SAM" id="Phobius"/>
    </source>
</evidence>
<evidence type="ECO:0000313" key="2">
    <source>
        <dbReference type="EMBL" id="MDX4070061.1"/>
    </source>
</evidence>
<reference evidence="2" key="2">
    <citation type="submission" date="2023-07" db="EMBL/GenBank/DDBJ databases">
        <authorList>
            <person name="Zhang M."/>
            <person name="Zhou G."/>
        </authorList>
    </citation>
    <scope>NUCLEOTIDE SEQUENCE</scope>
    <source>
        <strain evidence="2">BJSY19SF1-2</strain>
    </source>
</reference>
<comment type="caution">
    <text evidence="2">The sequence shown here is derived from an EMBL/GenBank/DDBJ whole genome shotgun (WGS) entry which is preliminary data.</text>
</comment>
<reference evidence="2" key="1">
    <citation type="journal article" date="2023" name="Front. Microbiol.">
        <title>Genomic diversity and taxonomic marker for Arcobacter species.</title>
        <authorList>
            <person name="Zhou G."/>
            <person name="Gu Y."/>
            <person name="Wang H."/>
            <person name="Chen X."/>
            <person name="Zhang X."/>
            <person name="Shao Z."/>
            <person name="Yan X."/>
            <person name="Zhang J."/>
            <person name="Zhang M."/>
        </authorList>
    </citation>
    <scope>NUCLEOTIDE SEQUENCE</scope>
    <source>
        <strain evidence="2">BJSY19SF1-2</strain>
    </source>
</reference>
<protein>
    <submittedName>
        <fullName evidence="2">MBOAT family protein</fullName>
    </submittedName>
</protein>
<gene>
    <name evidence="2" type="ORF">Q6A80_10055</name>
</gene>
<evidence type="ECO:0000313" key="3">
    <source>
        <dbReference type="Proteomes" id="UP001283691"/>
    </source>
</evidence>
<accession>A0AAW9DEN6</accession>
<keyword evidence="1" id="KW-0472">Membrane</keyword>
<feature type="transmembrane region" description="Helical" evidence="1">
    <location>
        <begin position="72"/>
        <end position="89"/>
    </location>
</feature>
<name>A0AAW9DEN6_9BACT</name>
<proteinExistence type="predicted"/>
<feature type="transmembrane region" description="Helical" evidence="1">
    <location>
        <begin position="101"/>
        <end position="119"/>
    </location>
</feature>
<keyword evidence="1" id="KW-0812">Transmembrane</keyword>
<dbReference type="AlphaFoldDB" id="A0AAW9DEN6"/>
<feature type="non-terminal residue" evidence="2">
    <location>
        <position position="1"/>
    </location>
</feature>
<dbReference type="Proteomes" id="UP001283691">
    <property type="component" value="Unassembled WGS sequence"/>
</dbReference>
<sequence length="129" mass="15649">ILAWFITFNFVNIAWIFFRAKEWDDAIKVLSSMFSLDNVVLPEKYFKFLIEYNEIYFRFGTVYENILGKDNTTIFIIIGFIVALAFKNSMEKMKTFYLRPYLFTIFGIIIFYYCISNMTKYTEFLYFNF</sequence>
<keyword evidence="1" id="KW-1133">Transmembrane helix</keyword>